<dbReference type="PANTHER" id="PTHR33747">
    <property type="entry name" value="UPF0225 PROTEIN SCO1677"/>
    <property type="match status" value="1"/>
</dbReference>
<proteinExistence type="predicted"/>
<evidence type="ECO:0000313" key="2">
    <source>
        <dbReference type="EMBL" id="MDO6966753.1"/>
    </source>
</evidence>
<dbReference type="InterPro" id="IPR032710">
    <property type="entry name" value="NTF2-like_dom_sf"/>
</dbReference>
<name>A0ABT8YSS5_9HYPH</name>
<gene>
    <name evidence="2" type="ORF">Q4481_22605</name>
</gene>
<evidence type="ECO:0000313" key="3">
    <source>
        <dbReference type="Proteomes" id="UP001174932"/>
    </source>
</evidence>
<dbReference type="EMBL" id="JAUOZU010000021">
    <property type="protein sequence ID" value="MDO6966753.1"/>
    <property type="molecule type" value="Genomic_DNA"/>
</dbReference>
<feature type="domain" description="YchJ-like middle NTF2-like" evidence="1">
    <location>
        <begin position="27"/>
        <end position="126"/>
    </location>
</feature>
<dbReference type="SUPFAM" id="SSF103642">
    <property type="entry name" value="Sec-C motif"/>
    <property type="match status" value="1"/>
</dbReference>
<organism evidence="2 3">
    <name type="scientific">Rhizobium alvei</name>
    <dbReference type="NCBI Taxonomy" id="1132659"/>
    <lineage>
        <taxon>Bacteria</taxon>
        <taxon>Pseudomonadati</taxon>
        <taxon>Pseudomonadota</taxon>
        <taxon>Alphaproteobacteria</taxon>
        <taxon>Hyphomicrobiales</taxon>
        <taxon>Rhizobiaceae</taxon>
        <taxon>Rhizobium/Agrobacterium group</taxon>
        <taxon>Rhizobium</taxon>
    </lineage>
</organism>
<dbReference type="SUPFAM" id="SSF54427">
    <property type="entry name" value="NTF2-like"/>
    <property type="match status" value="1"/>
</dbReference>
<keyword evidence="3" id="KW-1185">Reference proteome</keyword>
<evidence type="ECO:0000259" key="1">
    <source>
        <dbReference type="Pfam" id="PF17775"/>
    </source>
</evidence>
<dbReference type="Pfam" id="PF02810">
    <property type="entry name" value="SEC-C"/>
    <property type="match status" value="1"/>
</dbReference>
<accession>A0ABT8YSS5</accession>
<dbReference type="InterPro" id="IPR048469">
    <property type="entry name" value="YchJ-like_M"/>
</dbReference>
<reference evidence="2" key="2">
    <citation type="submission" date="2023-07" db="EMBL/GenBank/DDBJ databases">
        <authorList>
            <person name="Shen H."/>
        </authorList>
    </citation>
    <scope>NUCLEOTIDE SEQUENCE</scope>
    <source>
        <strain evidence="2">TNR-22</strain>
    </source>
</reference>
<protein>
    <submittedName>
        <fullName evidence="2">YchJ family protein</fullName>
    </submittedName>
</protein>
<dbReference type="Pfam" id="PF17775">
    <property type="entry name" value="YchJ_M-like"/>
    <property type="match status" value="1"/>
</dbReference>
<dbReference type="RefSeq" id="WP_304378683.1">
    <property type="nucleotide sequence ID" value="NZ_JAUOZU010000021.1"/>
</dbReference>
<dbReference type="InterPro" id="IPR004027">
    <property type="entry name" value="SEC_C_motif"/>
</dbReference>
<dbReference type="Proteomes" id="UP001174932">
    <property type="component" value="Unassembled WGS sequence"/>
</dbReference>
<dbReference type="PANTHER" id="PTHR33747:SF1">
    <property type="entry name" value="ADENYLATE CYCLASE-ASSOCIATED CAP C-TERMINAL DOMAIN-CONTAINING PROTEIN"/>
    <property type="match status" value="1"/>
</dbReference>
<comment type="caution">
    <text evidence="2">The sequence shown here is derived from an EMBL/GenBank/DDBJ whole genome shotgun (WGS) entry which is preliminary data.</text>
</comment>
<dbReference type="Gene3D" id="3.10.450.50">
    <property type="match status" value="1"/>
</dbReference>
<sequence length="158" mass="17135">MIACPCGSGRFEISCCGPYHGGKPAPTAEALMRSRYSAFVRGNLDYIERTCAGDAARAFDRQDLAASLPVTEWLGLSIEATERGGAEDHDGTVRFTVRFRQGGRLFEQTETSLFAKIDGEWRYMRGEFSAQAASGKAPGRNDPCPCGSGKKFKKCHGA</sequence>
<reference evidence="2" key="1">
    <citation type="journal article" date="2015" name="Int. J. Syst. Evol. Microbiol.">
        <title>Rhizobium alvei sp. nov., isolated from a freshwater river.</title>
        <authorList>
            <person name="Sheu S.Y."/>
            <person name="Huang H.W."/>
            <person name="Young C.C."/>
            <person name="Chen W.M."/>
        </authorList>
    </citation>
    <scope>NUCLEOTIDE SEQUENCE</scope>
    <source>
        <strain evidence="2">TNR-22</strain>
    </source>
</reference>